<dbReference type="EnsemblPlants" id="TraesCS1A02G426500.1">
    <property type="protein sequence ID" value="TraesCS1A02G426500.1.cds1"/>
    <property type="gene ID" value="TraesCS1A02G426500"/>
</dbReference>
<dbReference type="Gramene" id="TraesCS1A03G1038200.1">
    <property type="protein sequence ID" value="TraesCS1A03G1038200.1.CDS1"/>
    <property type="gene ID" value="TraesCS1A03G1038200"/>
</dbReference>
<dbReference type="Gramene" id="TraesJUL1A03G00175900.1">
    <property type="protein sequence ID" value="TraesJUL1A03G00175900.1.CDS1"/>
    <property type="gene ID" value="TraesJUL1A03G00175900"/>
</dbReference>
<dbReference type="Gramene" id="TraesARI1A03G00178680.1">
    <property type="protein sequence ID" value="TraesARI1A03G00178680.1.CDS1"/>
    <property type="gene ID" value="TraesARI1A03G00178680"/>
</dbReference>
<reference evidence="2" key="2">
    <citation type="submission" date="2018-10" db="UniProtKB">
        <authorList>
            <consortium name="EnsemblPlants"/>
        </authorList>
    </citation>
    <scope>IDENTIFICATION</scope>
</reference>
<dbReference type="Gramene" id="TraesJAG1A03G00175460.1">
    <property type="protein sequence ID" value="TraesJAG1A03G00175460.1.CDS1"/>
    <property type="gene ID" value="TraesJAG1A03G00175460"/>
</dbReference>
<dbReference type="Gramene" id="TraesCS1D02G435900.1">
    <property type="protein sequence ID" value="TraesCS1D02G435900.1.cds1"/>
    <property type="gene ID" value="TraesCS1D02G435900"/>
</dbReference>
<feature type="chain" id="PRO_5043164253" evidence="1">
    <location>
        <begin position="32"/>
        <end position="66"/>
    </location>
</feature>
<dbReference type="Gramene" id="TraesSYM1A03G00179940.1">
    <property type="protein sequence ID" value="TraesSYM1A03G00179940.1.CDS1"/>
    <property type="gene ID" value="TraesSYM1A03G00179940"/>
</dbReference>
<dbReference type="Gramene" id="TraesLAC1A03G00179050.1">
    <property type="protein sequence ID" value="TraesLAC1A03G00179050.1.CDS1"/>
    <property type="gene ID" value="TraesLAC1A03G00179050"/>
</dbReference>
<dbReference type="OMA" id="FIMAQVC"/>
<feature type="signal peptide" evidence="1">
    <location>
        <begin position="1"/>
        <end position="31"/>
    </location>
</feature>
<dbReference type="Gramene" id="TraesCLE_scaffold_047958_01G000100.1">
    <property type="protein sequence ID" value="TraesCLE_scaffold_047958_01G000100.1"/>
    <property type="gene ID" value="TraesCLE_scaffold_047958_01G000100"/>
</dbReference>
<dbReference type="Gramene" id="TraesCLE_scaffold_065875_01G000100.1">
    <property type="protein sequence ID" value="TraesCLE_scaffold_065875_01G000100.1"/>
    <property type="gene ID" value="TraesCLE_scaffold_065875_01G000100"/>
</dbReference>
<dbReference type="AlphaFoldDB" id="A0A341NVI3"/>
<dbReference type="Gramene" id="TraesROB_scaffold_042460_01G000100.1">
    <property type="protein sequence ID" value="TraesROB_scaffold_042460_01G000100.1"/>
    <property type="gene ID" value="TraesROB_scaffold_042460_01G000100"/>
</dbReference>
<dbReference type="Gramene" id="TraesWEE_scaffold_072975_01G000100.1">
    <property type="protein sequence ID" value="TraesWEE_scaffold_072975_01G000100.1"/>
    <property type="gene ID" value="TraesWEE_scaffold_072975_01G000100"/>
</dbReference>
<dbReference type="Gramene" id="TraesMAC1D03G00570960.1">
    <property type="protein sequence ID" value="TraesMAC1D03G00570960.1.CDS1"/>
    <property type="gene ID" value="TraesMAC1D03G00570960"/>
</dbReference>
<dbReference type="Gramene" id="TraesNOR1D03G00579390.1">
    <property type="protein sequence ID" value="TraesNOR1D03G00579390.1.CDS1"/>
    <property type="gene ID" value="TraesNOR1D03G00579390"/>
</dbReference>
<reference evidence="2" key="1">
    <citation type="submission" date="2018-08" db="EMBL/GenBank/DDBJ databases">
        <authorList>
            <person name="Rossello M."/>
        </authorList>
    </citation>
    <scope>NUCLEOTIDE SEQUENCE [LARGE SCALE GENOMIC DNA]</scope>
    <source>
        <strain evidence="2">cv. Chinese Spring</strain>
    </source>
</reference>
<keyword evidence="1" id="KW-0732">Signal</keyword>
<dbReference type="Gramene" id="TraesLAC1D03G00575410.1">
    <property type="protein sequence ID" value="TraesLAC1D03G00575410.1.CDS1"/>
    <property type="gene ID" value="TraesLAC1D03G00575410"/>
</dbReference>
<dbReference type="Gramene" id="TraesSTA1D03G00570620.1">
    <property type="protein sequence ID" value="TraesSTA1D03G00570620.1.CDS1"/>
    <property type="gene ID" value="TraesSTA1D03G00570620"/>
</dbReference>
<dbReference type="Proteomes" id="UP000019116">
    <property type="component" value="Chromosome 1D"/>
</dbReference>
<dbReference type="Gramene" id="TraesROB_scaffold_045225_01G000200.1">
    <property type="protein sequence ID" value="TraesROB_scaffold_045225_01G000200.1"/>
    <property type="gene ID" value="TraesROB_scaffold_045225_01G000200"/>
</dbReference>
<dbReference type="Gramene" id="TraesRN1D0101061700.1">
    <property type="protein sequence ID" value="TraesRN1D0101061700.1"/>
    <property type="gene ID" value="TraesRN1D0101061700"/>
</dbReference>
<dbReference type="Gramene" id="TraesJUL1D03G00574370.1">
    <property type="protein sequence ID" value="TraesJUL1D03G00574370.1.CDS1"/>
    <property type="gene ID" value="TraesJUL1D03G00574370"/>
</dbReference>
<evidence type="ECO:0000313" key="3">
    <source>
        <dbReference type="Proteomes" id="UP000019116"/>
    </source>
</evidence>
<dbReference type="Gramene" id="TraesCS1D03G1001400.1">
    <property type="protein sequence ID" value="TraesCS1D03G1001400.1.CDS1"/>
    <property type="gene ID" value="TraesCS1D03G1001400"/>
</dbReference>
<dbReference type="EnsemblPlants" id="TraesCS1D02G435900.1">
    <property type="protein sequence ID" value="TraesCS1D02G435900.1.cds1"/>
    <property type="gene ID" value="TraesCS1D02G435900"/>
</dbReference>
<dbReference type="Gramene" id="TraesSYM1D03G00578840.1">
    <property type="protein sequence ID" value="TraesSYM1D03G00578840.1.CDS1"/>
    <property type="gene ID" value="TraesSYM1D03G00578840"/>
</dbReference>
<sequence length="66" mass="6993">MANTSILQVFIVFIIAQVCLLMMMATPIAQAAGRLMGYNPVCCPRDIYCCGFGSVMANGTASSTKP</sequence>
<dbReference type="Gramene" id="TraesPARA_EIv1.0_0325150.1">
    <property type="protein sequence ID" value="TraesPARA_EIv1.0_0325150.1.CDS1"/>
    <property type="gene ID" value="TraesPARA_EIv1.0_0325150"/>
</dbReference>
<dbReference type="Gramene" id="TraesRN1A0101117700.1">
    <property type="protein sequence ID" value="TraesRN1A0101117700.1"/>
    <property type="gene ID" value="TraesRN1A0101117700"/>
</dbReference>
<accession>A0A341NVI3</accession>
<dbReference type="Gramene" id="TraesCS1A02G426500.1">
    <property type="protein sequence ID" value="TraesCS1A02G426500.1.cds1"/>
    <property type="gene ID" value="TraesCS1A02G426500"/>
</dbReference>
<dbReference type="Proteomes" id="UP000019116">
    <property type="component" value="Chromosome 1A"/>
</dbReference>
<dbReference type="Gramene" id="TraesSTA1A03G00176810.1">
    <property type="protein sequence ID" value="TraesSTA1A03G00176810.1.CDS1"/>
    <property type="gene ID" value="TraesSTA1A03G00176810"/>
</dbReference>
<proteinExistence type="predicted"/>
<dbReference type="Gramene" id="TraesARI1D03G00577920.1">
    <property type="protein sequence ID" value="TraesARI1D03G00577920.1.CDS1"/>
    <property type="gene ID" value="TraesARI1D03G00577920"/>
</dbReference>
<dbReference type="Gramene" id="TraesCAD_scaffold_041807_01G000300.1">
    <property type="protein sequence ID" value="TraesCAD_scaffold_041807_01G000300.1"/>
    <property type="gene ID" value="TraesCAD_scaffold_041807_01G000300"/>
</dbReference>
<dbReference type="Gramene" id="TraesJAG1D03G00570870.1">
    <property type="protein sequence ID" value="TraesJAG1D03G00570870.1.CDS1"/>
    <property type="gene ID" value="TraesJAG1D03G00570870"/>
</dbReference>
<dbReference type="Gramene" id="TraesLDM1D03G00573760.1">
    <property type="protein sequence ID" value="TraesLDM1D03G00573760.1.CDS1"/>
    <property type="gene ID" value="TraesLDM1D03G00573760"/>
</dbReference>
<name>A0A341NVI3_WHEAT</name>
<keyword evidence="3" id="KW-1185">Reference proteome</keyword>
<organism evidence="2">
    <name type="scientific">Triticum aestivum</name>
    <name type="common">Wheat</name>
    <dbReference type="NCBI Taxonomy" id="4565"/>
    <lineage>
        <taxon>Eukaryota</taxon>
        <taxon>Viridiplantae</taxon>
        <taxon>Streptophyta</taxon>
        <taxon>Embryophyta</taxon>
        <taxon>Tracheophyta</taxon>
        <taxon>Spermatophyta</taxon>
        <taxon>Magnoliopsida</taxon>
        <taxon>Liliopsida</taxon>
        <taxon>Poales</taxon>
        <taxon>Poaceae</taxon>
        <taxon>BOP clade</taxon>
        <taxon>Pooideae</taxon>
        <taxon>Triticodae</taxon>
        <taxon>Triticeae</taxon>
        <taxon>Triticinae</taxon>
        <taxon>Triticum</taxon>
    </lineage>
</organism>
<evidence type="ECO:0000313" key="2">
    <source>
        <dbReference type="EnsemblPlants" id="TraesCS1A02G426500.1.cds1"/>
    </source>
</evidence>
<protein>
    <submittedName>
        <fullName evidence="2">Uncharacterized protein</fullName>
    </submittedName>
</protein>
<evidence type="ECO:0000256" key="1">
    <source>
        <dbReference type="SAM" id="SignalP"/>
    </source>
</evidence>